<dbReference type="EMBL" id="QGDT01000011">
    <property type="protein sequence ID" value="PWJ56557.1"/>
    <property type="molecule type" value="Genomic_DNA"/>
</dbReference>
<evidence type="ECO:0000313" key="1">
    <source>
        <dbReference type="EMBL" id="PWJ56557.1"/>
    </source>
</evidence>
<comment type="caution">
    <text evidence="1">The sequence shown here is derived from an EMBL/GenBank/DDBJ whole genome shotgun (WGS) entry which is preliminary data.</text>
</comment>
<reference evidence="1 2" key="1">
    <citation type="submission" date="2018-03" db="EMBL/GenBank/DDBJ databases">
        <title>Genomic Encyclopedia of Archaeal and Bacterial Type Strains, Phase II (KMG-II): from individual species to whole genera.</title>
        <authorList>
            <person name="Goeker M."/>
        </authorList>
    </citation>
    <scope>NUCLEOTIDE SEQUENCE [LARGE SCALE GENOMIC DNA]</scope>
    <source>
        <strain evidence="1 2">DSM 100346</strain>
    </source>
</reference>
<protein>
    <submittedName>
        <fullName evidence="1">Uncharacterized protein</fullName>
    </submittedName>
</protein>
<name>A0A316B1W3_9BACT</name>
<keyword evidence="2" id="KW-1185">Reference proteome</keyword>
<dbReference type="AlphaFoldDB" id="A0A316B1W3"/>
<sequence>MFYIFKYLYSIFLKGALGVKHTILLVDSHFLPYFRKMAPYPFNWEANTM</sequence>
<evidence type="ECO:0000313" key="2">
    <source>
        <dbReference type="Proteomes" id="UP000245880"/>
    </source>
</evidence>
<accession>A0A316B1W3</accession>
<organism evidence="1 2">
    <name type="scientific">Dyadobacter jejuensis</name>
    <dbReference type="NCBI Taxonomy" id="1082580"/>
    <lineage>
        <taxon>Bacteria</taxon>
        <taxon>Pseudomonadati</taxon>
        <taxon>Bacteroidota</taxon>
        <taxon>Cytophagia</taxon>
        <taxon>Cytophagales</taxon>
        <taxon>Spirosomataceae</taxon>
        <taxon>Dyadobacter</taxon>
    </lineage>
</organism>
<proteinExistence type="predicted"/>
<gene>
    <name evidence="1" type="ORF">CLV98_11151</name>
</gene>
<dbReference type="Proteomes" id="UP000245880">
    <property type="component" value="Unassembled WGS sequence"/>
</dbReference>